<dbReference type="EMBL" id="JAERRB010000005">
    <property type="protein sequence ID" value="MBL0742966.1"/>
    <property type="molecule type" value="Genomic_DNA"/>
</dbReference>
<evidence type="ECO:0000313" key="2">
    <source>
        <dbReference type="Proteomes" id="UP000613030"/>
    </source>
</evidence>
<proteinExistence type="predicted"/>
<keyword evidence="2" id="KW-1185">Reference proteome</keyword>
<sequence length="181" mass="20557">MKRFLSIVLLSVFLFNVIGYHPMFWALRYQARMEMAQRLDSETYTADETITIKVPLAVPYNTFNPDYERATGTFEHHGEFFTLVKQKLAMDTLYVVCIKDHKERQLHAAMTDFIKLSCDIPSASQKTLKLLSGLIKDYLPASPSLPTSQHHSVAMLFGTVIHTNLSTRDLPVLTPPPDLLA</sequence>
<evidence type="ECO:0000313" key="1">
    <source>
        <dbReference type="EMBL" id="MBL0742966.1"/>
    </source>
</evidence>
<reference evidence="1 2" key="1">
    <citation type="submission" date="2021-01" db="EMBL/GenBank/DDBJ databases">
        <title>Chryseolinea sp. Jin1 Genome sequencing and assembly.</title>
        <authorList>
            <person name="Kim I."/>
        </authorList>
    </citation>
    <scope>NUCLEOTIDE SEQUENCE [LARGE SCALE GENOMIC DNA]</scope>
    <source>
        <strain evidence="1 2">Jin1</strain>
    </source>
</reference>
<dbReference type="RefSeq" id="WP_202011752.1">
    <property type="nucleotide sequence ID" value="NZ_JAERRB010000005.1"/>
</dbReference>
<dbReference type="Proteomes" id="UP000613030">
    <property type="component" value="Unassembled WGS sequence"/>
</dbReference>
<name>A0ABS1KU29_9BACT</name>
<accession>A0ABS1KU29</accession>
<gene>
    <name evidence="1" type="ORF">JI741_17185</name>
</gene>
<comment type="caution">
    <text evidence="1">The sequence shown here is derived from an EMBL/GenBank/DDBJ whole genome shotgun (WGS) entry which is preliminary data.</text>
</comment>
<protein>
    <submittedName>
        <fullName evidence="1">Uncharacterized protein</fullName>
    </submittedName>
</protein>
<organism evidence="1 2">
    <name type="scientific">Chryseolinea lacunae</name>
    <dbReference type="NCBI Taxonomy" id="2801331"/>
    <lineage>
        <taxon>Bacteria</taxon>
        <taxon>Pseudomonadati</taxon>
        <taxon>Bacteroidota</taxon>
        <taxon>Cytophagia</taxon>
        <taxon>Cytophagales</taxon>
        <taxon>Fulvivirgaceae</taxon>
        <taxon>Chryseolinea</taxon>
    </lineage>
</organism>